<evidence type="ECO:0000313" key="2">
    <source>
        <dbReference type="Proteomes" id="UP000753802"/>
    </source>
</evidence>
<dbReference type="Gene3D" id="2.30.110.10">
    <property type="entry name" value="Electron Transport, Fmn-binding Protein, Chain A"/>
    <property type="match status" value="1"/>
</dbReference>
<dbReference type="PANTHER" id="PTHR34071:SF2">
    <property type="entry name" value="FLAVIN-NUCLEOTIDE-BINDING PROTEIN"/>
    <property type="match status" value="1"/>
</dbReference>
<dbReference type="EMBL" id="JAACJS010000015">
    <property type="protein sequence ID" value="NCI52076.1"/>
    <property type="molecule type" value="Genomic_DNA"/>
</dbReference>
<comment type="caution">
    <text evidence="1">The sequence shown here is derived from an EMBL/GenBank/DDBJ whole genome shotgun (WGS) entry which is preliminary data.</text>
</comment>
<gene>
    <name evidence="1" type="ORF">GWC95_19280</name>
</gene>
<dbReference type="RefSeq" id="WP_161820334.1">
    <property type="nucleotide sequence ID" value="NZ_JAACJS010000015.1"/>
</dbReference>
<organism evidence="1 2">
    <name type="scientific">Sediminibacterium roseum</name>
    <dbReference type="NCBI Taxonomy" id="1978412"/>
    <lineage>
        <taxon>Bacteria</taxon>
        <taxon>Pseudomonadati</taxon>
        <taxon>Bacteroidota</taxon>
        <taxon>Chitinophagia</taxon>
        <taxon>Chitinophagales</taxon>
        <taxon>Chitinophagaceae</taxon>
        <taxon>Sediminibacterium</taxon>
    </lineage>
</organism>
<dbReference type="Proteomes" id="UP000753802">
    <property type="component" value="Unassembled WGS sequence"/>
</dbReference>
<accession>A0ABW9ZY33</accession>
<dbReference type="Pfam" id="PF12900">
    <property type="entry name" value="Pyridox_ox_2"/>
    <property type="match status" value="1"/>
</dbReference>
<proteinExistence type="predicted"/>
<dbReference type="PANTHER" id="PTHR34071">
    <property type="entry name" value="5-NITROIMIDAZOLE ANTIBIOTICS RESISTANCE PROTEIN, NIMA-FAMILY-RELATED PROTEIN-RELATED"/>
    <property type="match status" value="1"/>
</dbReference>
<sequence length="158" mass="18067">MTGYLGPQQIEQVLLRQLVGRIACCNDGVPYILPISYVYDGKDLFFHTHEGKKIEMMRKNPNVCFQVDHMHSMADWESVIAWGNYEEITEKTDRERVLKLLVSRTLPIISSATTHLGKSWPFIPEPLSDNIPGIVFAIRVNEKTGRFEDNGVSPSYLR</sequence>
<name>A0ABW9ZY33_9BACT</name>
<keyword evidence="2" id="KW-1185">Reference proteome</keyword>
<dbReference type="InterPro" id="IPR024747">
    <property type="entry name" value="Pyridox_Oxase-rel"/>
</dbReference>
<reference evidence="1 2" key="1">
    <citation type="submission" date="2020-01" db="EMBL/GenBank/DDBJ databases">
        <title>Genome analysis.</title>
        <authorList>
            <person name="Wu S."/>
            <person name="Wang G."/>
        </authorList>
    </citation>
    <scope>NUCLEOTIDE SEQUENCE [LARGE SCALE GENOMIC DNA]</scope>
    <source>
        <strain evidence="1 2">SYL130</strain>
    </source>
</reference>
<protein>
    <submittedName>
        <fullName evidence="1">Pyridoxamine 5'-phosphate oxidase family protein</fullName>
    </submittedName>
</protein>
<dbReference type="InterPro" id="IPR012349">
    <property type="entry name" value="Split_barrel_FMN-bd"/>
</dbReference>
<evidence type="ECO:0000313" key="1">
    <source>
        <dbReference type="EMBL" id="NCI52076.1"/>
    </source>
</evidence>
<dbReference type="SUPFAM" id="SSF50475">
    <property type="entry name" value="FMN-binding split barrel"/>
    <property type="match status" value="1"/>
</dbReference>